<evidence type="ECO:0000313" key="2">
    <source>
        <dbReference type="EMBL" id="SVA81835.1"/>
    </source>
</evidence>
<keyword evidence="1" id="KW-1133">Transmembrane helix</keyword>
<keyword evidence="1" id="KW-0472">Membrane</keyword>
<evidence type="ECO:0000256" key="1">
    <source>
        <dbReference type="SAM" id="Phobius"/>
    </source>
</evidence>
<feature type="transmembrane region" description="Helical" evidence="1">
    <location>
        <begin position="7"/>
        <end position="33"/>
    </location>
</feature>
<protein>
    <submittedName>
        <fullName evidence="2">Uncharacterized protein</fullName>
    </submittedName>
</protein>
<feature type="transmembrane region" description="Helical" evidence="1">
    <location>
        <begin position="69"/>
        <end position="87"/>
    </location>
</feature>
<gene>
    <name evidence="2" type="ORF">METZ01_LOCUS134689</name>
</gene>
<accession>A0A381YXU7</accession>
<sequence length="120" mass="13950">MRVLVNIFLLLNFLIEFLAFITLVTAPNGILAIGLGEQWSMHYGFAVLSIASVSLWVWPYRYNLKIASVVLRVLLTFHIGLFFSLLIARDQFMGMILHTFLALFCFYLYVLRTKWCDHEV</sequence>
<feature type="transmembrane region" description="Helical" evidence="1">
    <location>
        <begin position="39"/>
        <end position="57"/>
    </location>
</feature>
<organism evidence="2">
    <name type="scientific">marine metagenome</name>
    <dbReference type="NCBI Taxonomy" id="408172"/>
    <lineage>
        <taxon>unclassified sequences</taxon>
        <taxon>metagenomes</taxon>
        <taxon>ecological metagenomes</taxon>
    </lineage>
</organism>
<dbReference type="EMBL" id="UINC01019334">
    <property type="protein sequence ID" value="SVA81835.1"/>
    <property type="molecule type" value="Genomic_DNA"/>
</dbReference>
<dbReference type="AlphaFoldDB" id="A0A381YXU7"/>
<proteinExistence type="predicted"/>
<feature type="transmembrane region" description="Helical" evidence="1">
    <location>
        <begin position="93"/>
        <end position="111"/>
    </location>
</feature>
<name>A0A381YXU7_9ZZZZ</name>
<reference evidence="2" key="1">
    <citation type="submission" date="2018-05" db="EMBL/GenBank/DDBJ databases">
        <authorList>
            <person name="Lanie J.A."/>
            <person name="Ng W.-L."/>
            <person name="Kazmierczak K.M."/>
            <person name="Andrzejewski T.M."/>
            <person name="Davidsen T.M."/>
            <person name="Wayne K.J."/>
            <person name="Tettelin H."/>
            <person name="Glass J.I."/>
            <person name="Rusch D."/>
            <person name="Podicherti R."/>
            <person name="Tsui H.-C.T."/>
            <person name="Winkler M.E."/>
        </authorList>
    </citation>
    <scope>NUCLEOTIDE SEQUENCE</scope>
</reference>
<keyword evidence="1" id="KW-0812">Transmembrane</keyword>